<evidence type="ECO:0000313" key="1">
    <source>
        <dbReference type="EMBL" id="KAK1862623.1"/>
    </source>
</evidence>
<reference evidence="1" key="1">
    <citation type="submission" date="2019-11" db="EMBL/GenBank/DDBJ databases">
        <title>Nori genome reveals adaptations in red seaweeds to the harsh intertidal environment.</title>
        <authorList>
            <person name="Wang D."/>
            <person name="Mao Y."/>
        </authorList>
    </citation>
    <scope>NUCLEOTIDE SEQUENCE</scope>
    <source>
        <tissue evidence="1">Gametophyte</tissue>
    </source>
</reference>
<sequence length="404" mass="43619">MAASPAVSTKSPCHRRRRVSSSPGEKTCHRGKNHSRPLRVCRAARGSQWERLPANAGSVPPASTLPPTRPPAPPLKEADVGDAAPPPHRHRPRRAVLRERHIEERPSRHPLVARHGQQQRRGGRRRHPRLSPHRLDAAATPTTFLGGEWGRGGGGHLKRAHPACNPPARRLDHRLLARPRRHRRTPAAAGRVGLCHRPTAAAAAAAAASVGVGIGVGGGRGGERRPLGGGKDAAEEAVRDGAVGQLHVHPNGQPATTTPTATAAGRARHVRTRNGHQPKARCVRNAKCELPFAPPLPLRLPPSARRQQHRLPPRRHAQRHLRGRQAEVPPQDPPQHGAGDQVRCPRRWMGEPRHGAGHLGGRQPGGGWRRGGGRQPRQPQVEGARGEVQVGGGRDPGAARRRHR</sequence>
<dbReference type="EMBL" id="CM020618">
    <property type="protein sequence ID" value="KAK1862623.1"/>
    <property type="molecule type" value="Genomic_DNA"/>
</dbReference>
<keyword evidence="2" id="KW-1185">Reference proteome</keyword>
<organism evidence="1 2">
    <name type="scientific">Pyropia yezoensis</name>
    <name type="common">Susabi-nori</name>
    <name type="synonym">Porphyra yezoensis</name>
    <dbReference type="NCBI Taxonomy" id="2788"/>
    <lineage>
        <taxon>Eukaryota</taxon>
        <taxon>Rhodophyta</taxon>
        <taxon>Bangiophyceae</taxon>
        <taxon>Bangiales</taxon>
        <taxon>Bangiaceae</taxon>
        <taxon>Pyropia</taxon>
    </lineage>
</organism>
<dbReference type="Proteomes" id="UP000798662">
    <property type="component" value="Chromosome 1"/>
</dbReference>
<name>A0ACC3BYH3_PYRYE</name>
<evidence type="ECO:0000313" key="2">
    <source>
        <dbReference type="Proteomes" id="UP000798662"/>
    </source>
</evidence>
<comment type="caution">
    <text evidence="1">The sequence shown here is derived from an EMBL/GenBank/DDBJ whole genome shotgun (WGS) entry which is preliminary data.</text>
</comment>
<protein>
    <submittedName>
        <fullName evidence="1">Uncharacterized protein</fullName>
    </submittedName>
</protein>
<accession>A0ACC3BYH3</accession>
<proteinExistence type="predicted"/>
<gene>
    <name evidence="1" type="ORF">I4F81_005191</name>
</gene>